<evidence type="ECO:0000256" key="1">
    <source>
        <dbReference type="SAM" id="Phobius"/>
    </source>
</evidence>
<dbReference type="KEGG" id="nzl:D0T92_01440"/>
<evidence type="ECO:0000313" key="2">
    <source>
        <dbReference type="EMBL" id="QEY25331.1"/>
    </source>
</evidence>
<dbReference type="RefSeq" id="WP_151049513.1">
    <property type="nucleotide sequence ID" value="NZ_CP031700.1"/>
</dbReference>
<organism evidence="2 3">
    <name type="scientific">Neisseria zalophi</name>
    <dbReference type="NCBI Taxonomy" id="640030"/>
    <lineage>
        <taxon>Bacteria</taxon>
        <taxon>Pseudomonadati</taxon>
        <taxon>Pseudomonadota</taxon>
        <taxon>Betaproteobacteria</taxon>
        <taxon>Neisseriales</taxon>
        <taxon>Neisseriaceae</taxon>
        <taxon>Neisseria</taxon>
    </lineage>
</organism>
<keyword evidence="1" id="KW-0812">Transmembrane</keyword>
<evidence type="ECO:0000313" key="3">
    <source>
        <dbReference type="Proteomes" id="UP000325713"/>
    </source>
</evidence>
<name>A0A5J6PRK9_9NEIS</name>
<accession>A0A5J6PRK9</accession>
<dbReference type="AlphaFoldDB" id="A0A5J6PRK9"/>
<gene>
    <name evidence="2" type="ORF">D0T92_01440</name>
</gene>
<feature type="transmembrane region" description="Helical" evidence="1">
    <location>
        <begin position="12"/>
        <end position="30"/>
    </location>
</feature>
<sequence>MNFIVKKRIKFSLAILLIYILIFILLLPIADGWIAGIYLFLTTLPIALIKIYLVDPLSIHYEILNYQLSSYLVKEIIYYFLSIIYIFYIGYLISIFFCRKD</sequence>
<proteinExistence type="predicted"/>
<dbReference type="EMBL" id="CP031700">
    <property type="protein sequence ID" value="QEY25331.1"/>
    <property type="molecule type" value="Genomic_DNA"/>
</dbReference>
<keyword evidence="1" id="KW-0472">Membrane</keyword>
<keyword evidence="3" id="KW-1185">Reference proteome</keyword>
<protein>
    <submittedName>
        <fullName evidence="2">Uncharacterized protein</fullName>
    </submittedName>
</protein>
<reference evidence="2 3" key="1">
    <citation type="submission" date="2018-08" db="EMBL/GenBank/DDBJ databases">
        <title>Neisseria zalophi ATCC BAA-2455 complete genome.</title>
        <authorList>
            <person name="Veseli I.A."/>
            <person name="Buttler R."/>
            <person name="Mascarenhas dos Santos A.C."/>
            <person name="Pombert J.-F."/>
        </authorList>
    </citation>
    <scope>NUCLEOTIDE SEQUENCE [LARGE SCALE GENOMIC DNA]</scope>
    <source>
        <strain evidence="2 3">ATCC BAA-2455</strain>
    </source>
</reference>
<feature type="transmembrane region" description="Helical" evidence="1">
    <location>
        <begin position="76"/>
        <end position="97"/>
    </location>
</feature>
<keyword evidence="1" id="KW-1133">Transmembrane helix</keyword>
<dbReference type="Proteomes" id="UP000325713">
    <property type="component" value="Chromosome"/>
</dbReference>